<evidence type="ECO:0000259" key="3">
    <source>
        <dbReference type="PROSITE" id="PS50943"/>
    </source>
</evidence>
<reference evidence="4 5" key="1">
    <citation type="submission" date="2016-10" db="EMBL/GenBank/DDBJ databases">
        <authorList>
            <person name="de Groot N.N."/>
        </authorList>
    </citation>
    <scope>NUCLEOTIDE SEQUENCE [LARGE SCALE GENOMIC DNA]</scope>
    <source>
        <strain evidence="4 5">CGMCC 1.5058</strain>
    </source>
</reference>
<accession>A0A1G8SMD2</accession>
<dbReference type="RefSeq" id="WP_031577481.1">
    <property type="nucleotide sequence ID" value="NZ_DAMAXS010000026.1"/>
</dbReference>
<evidence type="ECO:0000313" key="5">
    <source>
        <dbReference type="Proteomes" id="UP000183255"/>
    </source>
</evidence>
<dbReference type="PANTHER" id="PTHR46558">
    <property type="entry name" value="TRACRIPTIONAL REGULATORY PROTEIN-RELATED-RELATED"/>
    <property type="match status" value="1"/>
</dbReference>
<dbReference type="PANTHER" id="PTHR46558:SF15">
    <property type="entry name" value="HELIX-TURN-HELIX DOMAIN PROTEIN"/>
    <property type="match status" value="1"/>
</dbReference>
<keyword evidence="2" id="KW-1133">Transmembrane helix</keyword>
<evidence type="ECO:0000256" key="1">
    <source>
        <dbReference type="ARBA" id="ARBA00023125"/>
    </source>
</evidence>
<gene>
    <name evidence="4" type="ORF">SAMN05421804_1138</name>
</gene>
<dbReference type="InterPro" id="IPR010982">
    <property type="entry name" value="Lambda_DNA-bd_dom_sf"/>
</dbReference>
<dbReference type="Pfam" id="PF01381">
    <property type="entry name" value="HTH_3"/>
    <property type="match status" value="1"/>
</dbReference>
<proteinExistence type="predicted"/>
<feature type="domain" description="HTH cro/C1-type" evidence="3">
    <location>
        <begin position="17"/>
        <end position="61"/>
    </location>
</feature>
<keyword evidence="1 4" id="KW-0238">DNA-binding</keyword>
<protein>
    <submittedName>
        <fullName evidence="4">DNA-binding transcriptional regulator, XRE-family HTH domain</fullName>
    </submittedName>
</protein>
<keyword evidence="2" id="KW-0472">Membrane</keyword>
<evidence type="ECO:0000313" key="4">
    <source>
        <dbReference type="EMBL" id="SDJ30361.1"/>
    </source>
</evidence>
<feature type="transmembrane region" description="Helical" evidence="2">
    <location>
        <begin position="105"/>
        <end position="124"/>
    </location>
</feature>
<dbReference type="CDD" id="cd00093">
    <property type="entry name" value="HTH_XRE"/>
    <property type="match status" value="1"/>
</dbReference>
<feature type="transmembrane region" description="Helical" evidence="2">
    <location>
        <begin position="164"/>
        <end position="185"/>
    </location>
</feature>
<evidence type="ECO:0000256" key="2">
    <source>
        <dbReference type="SAM" id="Phobius"/>
    </source>
</evidence>
<sequence length="186" mass="21331">MNISEQIRVNRKKVSASQEDLAERVYVSRQTISSWENGKSYPDLQSLLLLSEIFSISLDELIKGDVEEMKEKISSEKMKWGSYAMVLFFVLMVSMLPFVKRVSSYFMVPMVIFALLMIGASILVEKEKKLYQVETYGEILEFMEGRKTEPMDPYERKKKLRTGIVYKILGGFLVGGGAAALLLWIF</sequence>
<name>A0A1G8SMD2_9CLOT</name>
<dbReference type="SUPFAM" id="SSF47413">
    <property type="entry name" value="lambda repressor-like DNA-binding domains"/>
    <property type="match status" value="1"/>
</dbReference>
<dbReference type="GO" id="GO:0003677">
    <property type="term" value="F:DNA binding"/>
    <property type="evidence" value="ECO:0007669"/>
    <property type="project" value="UniProtKB-KW"/>
</dbReference>
<organism evidence="4 5">
    <name type="scientific">Proteiniclasticum ruminis</name>
    <dbReference type="NCBI Taxonomy" id="398199"/>
    <lineage>
        <taxon>Bacteria</taxon>
        <taxon>Bacillati</taxon>
        <taxon>Bacillota</taxon>
        <taxon>Clostridia</taxon>
        <taxon>Eubacteriales</taxon>
        <taxon>Clostridiaceae</taxon>
        <taxon>Proteiniclasticum</taxon>
    </lineage>
</organism>
<dbReference type="Gene3D" id="1.10.260.40">
    <property type="entry name" value="lambda repressor-like DNA-binding domains"/>
    <property type="match status" value="1"/>
</dbReference>
<feature type="transmembrane region" description="Helical" evidence="2">
    <location>
        <begin position="80"/>
        <end position="99"/>
    </location>
</feature>
<dbReference type="Proteomes" id="UP000183255">
    <property type="component" value="Unassembled WGS sequence"/>
</dbReference>
<dbReference type="AlphaFoldDB" id="A0A1G8SMD2"/>
<dbReference type="SMART" id="SM00530">
    <property type="entry name" value="HTH_XRE"/>
    <property type="match status" value="1"/>
</dbReference>
<dbReference type="PROSITE" id="PS50943">
    <property type="entry name" value="HTH_CROC1"/>
    <property type="match status" value="1"/>
</dbReference>
<dbReference type="InterPro" id="IPR001387">
    <property type="entry name" value="Cro/C1-type_HTH"/>
</dbReference>
<keyword evidence="2" id="KW-0812">Transmembrane</keyword>
<dbReference type="EMBL" id="FNDZ01000013">
    <property type="protein sequence ID" value="SDJ30361.1"/>
    <property type="molecule type" value="Genomic_DNA"/>
</dbReference>